<dbReference type="InterPro" id="IPR036277">
    <property type="entry name" value="SMC_hinge_sf"/>
</dbReference>
<dbReference type="PIRSF" id="PIRSF005719">
    <property type="entry name" value="SMC"/>
    <property type="match status" value="1"/>
</dbReference>
<dbReference type="GO" id="GO:0070550">
    <property type="term" value="P:rDNA chromatin condensation"/>
    <property type="evidence" value="ECO:0007669"/>
    <property type="project" value="EnsemblFungi"/>
</dbReference>
<dbReference type="Pfam" id="PF06470">
    <property type="entry name" value="SMC_hinge"/>
    <property type="match status" value="1"/>
</dbReference>
<comment type="subcellular location">
    <subcellularLocation>
        <location evidence="1 11">Nucleus</location>
    </subcellularLocation>
</comment>
<feature type="coiled-coil region" evidence="12">
    <location>
        <begin position="965"/>
        <end position="1072"/>
    </location>
</feature>
<dbReference type="FunFam" id="3.40.50.300:FF:000481">
    <property type="entry name" value="Structural maintenance of chromosomes 4"/>
    <property type="match status" value="1"/>
</dbReference>
<evidence type="ECO:0000313" key="15">
    <source>
        <dbReference type="EMBL" id="SCU90344.1"/>
    </source>
</evidence>
<evidence type="ECO:0000259" key="14">
    <source>
        <dbReference type="SMART" id="SM00968"/>
    </source>
</evidence>
<dbReference type="GO" id="GO:0051301">
    <property type="term" value="P:cell division"/>
    <property type="evidence" value="ECO:0007669"/>
    <property type="project" value="UniProtKB-KW"/>
</dbReference>
<dbReference type="PANTHER" id="PTHR18937:SF172">
    <property type="entry name" value="STRUCTURAL MAINTENANCE OF CHROMOSOMES PROTEIN"/>
    <property type="match status" value="1"/>
</dbReference>
<evidence type="ECO:0000256" key="6">
    <source>
        <dbReference type="ARBA" id="ARBA00022840"/>
    </source>
</evidence>
<keyword evidence="10" id="KW-0131">Cell cycle</keyword>
<evidence type="ECO:0000256" key="8">
    <source>
        <dbReference type="ARBA" id="ARBA00023067"/>
    </source>
</evidence>
<dbReference type="GO" id="GO:0007076">
    <property type="term" value="P:mitotic chromosome condensation"/>
    <property type="evidence" value="ECO:0007669"/>
    <property type="project" value="EnsemblFungi"/>
</dbReference>
<feature type="region of interest" description="Disordered" evidence="13">
    <location>
        <begin position="886"/>
        <end position="905"/>
    </location>
</feature>
<dbReference type="GO" id="GO:0005634">
    <property type="term" value="C:nucleus"/>
    <property type="evidence" value="ECO:0007669"/>
    <property type="project" value="UniProtKB-SubCell"/>
</dbReference>
<evidence type="ECO:0000256" key="9">
    <source>
        <dbReference type="ARBA" id="ARBA00023242"/>
    </source>
</evidence>
<dbReference type="GO" id="GO:0070058">
    <property type="term" value="P:tRNA gene clustering"/>
    <property type="evidence" value="ECO:0007669"/>
    <property type="project" value="EnsemblFungi"/>
</dbReference>
<dbReference type="Proteomes" id="UP000190274">
    <property type="component" value="Chromosome F"/>
</dbReference>
<dbReference type="SUPFAM" id="SSF75553">
    <property type="entry name" value="Smc hinge domain"/>
    <property type="match status" value="1"/>
</dbReference>
<keyword evidence="8" id="KW-0226">DNA condensation</keyword>
<feature type="domain" description="SMC hinge" evidence="14">
    <location>
        <begin position="658"/>
        <end position="771"/>
    </location>
</feature>
<feature type="coiled-coil region" evidence="12">
    <location>
        <begin position="312"/>
        <end position="339"/>
    </location>
</feature>
<evidence type="ECO:0000256" key="11">
    <source>
        <dbReference type="PIRNR" id="PIRNR005719"/>
    </source>
</evidence>
<dbReference type="Gene3D" id="3.30.70.1620">
    <property type="match status" value="1"/>
</dbReference>
<evidence type="ECO:0000256" key="12">
    <source>
        <dbReference type="SAM" id="Coils"/>
    </source>
</evidence>
<dbReference type="EMBL" id="LT598458">
    <property type="protein sequence ID" value="SCU90344.1"/>
    <property type="molecule type" value="Genomic_DNA"/>
</dbReference>
<dbReference type="GO" id="GO:0016887">
    <property type="term" value="F:ATP hydrolysis activity"/>
    <property type="evidence" value="ECO:0007669"/>
    <property type="project" value="EnsemblFungi"/>
</dbReference>
<dbReference type="Gene3D" id="1.20.1060.20">
    <property type="match status" value="1"/>
</dbReference>
<evidence type="ECO:0000256" key="2">
    <source>
        <dbReference type="ARBA" id="ARBA00006005"/>
    </source>
</evidence>
<dbReference type="GO" id="GO:0003682">
    <property type="term" value="F:chromatin binding"/>
    <property type="evidence" value="ECO:0007669"/>
    <property type="project" value="EnsemblFungi"/>
</dbReference>
<dbReference type="SUPFAM" id="SSF52540">
    <property type="entry name" value="P-loop containing nucleoside triphosphate hydrolases"/>
    <property type="match status" value="1"/>
</dbReference>
<accession>A0A1G4JIQ8</accession>
<dbReference type="InterPro" id="IPR024704">
    <property type="entry name" value="SMC"/>
</dbReference>
<evidence type="ECO:0000256" key="7">
    <source>
        <dbReference type="ARBA" id="ARBA00023054"/>
    </source>
</evidence>
<comment type="similarity">
    <text evidence="2">Belongs to the SMC family. SMC4 subfamily.</text>
</comment>
<feature type="coiled-coil region" evidence="12">
    <location>
        <begin position="1211"/>
        <end position="1248"/>
    </location>
</feature>
<protein>
    <recommendedName>
        <fullName evidence="11">Structural maintenance of chromosomes protein</fullName>
    </recommendedName>
</protein>
<reference evidence="15 16" key="1">
    <citation type="submission" date="2016-03" db="EMBL/GenBank/DDBJ databases">
        <authorList>
            <person name="Devillers H."/>
        </authorList>
    </citation>
    <scope>NUCLEOTIDE SEQUENCE [LARGE SCALE GENOMIC DNA]</scope>
    <source>
        <strain evidence="15">CBS 10888</strain>
    </source>
</reference>
<name>A0A1G4JIQ8_9SACH</name>
<keyword evidence="9 11" id="KW-0539">Nucleus</keyword>
<proteinExistence type="inferred from homology"/>
<dbReference type="Pfam" id="PF02463">
    <property type="entry name" value="SMC_N"/>
    <property type="match status" value="1"/>
</dbReference>
<keyword evidence="6" id="KW-0067">ATP-binding</keyword>
<feature type="compositionally biased region" description="Low complexity" evidence="13">
    <location>
        <begin position="70"/>
        <end position="91"/>
    </location>
</feature>
<keyword evidence="3" id="KW-0132">Cell division</keyword>
<evidence type="ECO:0000256" key="1">
    <source>
        <dbReference type="ARBA" id="ARBA00004123"/>
    </source>
</evidence>
<keyword evidence="7 12" id="KW-0175">Coiled coil</keyword>
<dbReference type="GO" id="GO:0000796">
    <property type="term" value="C:condensin complex"/>
    <property type="evidence" value="ECO:0007669"/>
    <property type="project" value="EnsemblFungi"/>
</dbReference>
<sequence>MDSPLSKKQKVRNLQDDGLSDEEESMDVTRASRSRTPRKLVLGSPEKRFAISQPVTSSSSNVPLLQPLKSELSSSRSRVYSQSPPRSPNRSPTRKLELIQLSPAKKSRLEAQLQELQRGDNSVKRLCIKSLVLRNFKSYAGTQIVGPFDSSFSAIVGPNGSGKSNVIDSLLFVFGFRANKMRQGRLSDLIHKSEAFPNLDFCQVDVHFQYVQDESDGRTTTKLDESELVISRKALKNNVSKYYINNKESTFTAVTQLLQKEGIDLDHKRFLILQGEVESIAQMKAKAEKEGDDGLLEYLESIIGTAKYKPLIEQTLIEMERLNEICQEKENRFEIVEREKSSLESGKDEALEFLEKERQLTILQNQLLQYKLWQNGTKLLNTKNKISSLNSKLDRERDIYAEYQKQIEKLETEIQAQNQKLKQDRDQENEKLLQKRDFDRDRIAAEENLKNLNQKKLRFEKSQETTRKSVEKTKARLSEMLADQGRYSEELLDYNSSLAEQKKKLDGLKLELRGKTSSISEKIQILEKELEPWNLQLQAKRSKIKLEETTVSVLKESHLKVRQGIIDTEEGIARTHEKATNFRKVVDSLILEKKQVNQQLTVGESECNSASLKIKEMRTVLNAHRQRSVDARSSLSNFENKNKVLAALLRLQKSGRIQGFHGRLGDLGTIDDKYDVAISTACPRLDDIVVDSVECGQQCIEYLRKNKLGYARFILLDKLRTHNALPVGAPRNVPRLFDLVKPNHERFKSAFYTVLRDTLVARDLTEANRVAYGKQRFRVVTLDGKLIDLSGAMTGGGNHKASGMMKSERHNTMGTFTAEEVQQIERELLERENNFQIASETLHEMETTLQKLKDREPDLELEISKRNMDIESLLMEIKSNEQKLENLRKEETSKASSNQELDEAESRIQHLKKECKGLEEEMKSKKTTIKQLQDEIMKIGGTDLQIQNSKVESMVQHIDIILNKQKRDKTAIKKAESDIKRLEKQEEELKKEVESNRSEIISTEEMLSQAGRQIEVTEQTLKNLADELEHSEDQLRSLEEQLELKSHENNDFQVLEVEINNQLEKLHDLQRQVERDDLSLHKQIDELKFRDVTSTLLKLDENVLPDEYKANNTTSDQEDNVIGGNCTPCKDSRTIEAYPPITDGASLLPTDGERSSCHGDNSMEIDTDAPASQFSTLSHEQLEGFDMQTIELEIGQLLDYIDNAKTDIEVLEEYAKSLANFRARKLDLNQAVSKREEISQSSENLKKKRLDEFMNGFNEISMTLKEMYQMITMGGNAELELVDSLDPFSEGVLFSVMPPKKSWRNISNLSGGEKTLSSLALVFALHRYRPTPLYVMDEIDAALDFRNVSIVANYIKERTRNAQFIVISLRNNMFELAKQLVGIYKNKNMTRSVALQNKDLIARD</sequence>
<dbReference type="GO" id="GO:0005524">
    <property type="term" value="F:ATP binding"/>
    <property type="evidence" value="ECO:0007669"/>
    <property type="project" value="UniProtKB-KW"/>
</dbReference>
<dbReference type="Gene3D" id="3.40.50.300">
    <property type="entry name" value="P-loop containing nucleotide triphosphate hydrolases"/>
    <property type="match status" value="2"/>
</dbReference>
<evidence type="ECO:0000256" key="5">
    <source>
        <dbReference type="ARBA" id="ARBA00022776"/>
    </source>
</evidence>
<keyword evidence="4" id="KW-0547">Nucleotide-binding</keyword>
<evidence type="ECO:0000256" key="3">
    <source>
        <dbReference type="ARBA" id="ARBA00022618"/>
    </source>
</evidence>
<dbReference type="InterPro" id="IPR003395">
    <property type="entry name" value="RecF/RecN/SMC_N"/>
</dbReference>
<dbReference type="OrthoDB" id="5575062at2759"/>
<evidence type="ECO:0000313" key="16">
    <source>
        <dbReference type="Proteomes" id="UP000190274"/>
    </source>
</evidence>
<organism evidence="15 16">
    <name type="scientific">Lachancea dasiensis</name>
    <dbReference type="NCBI Taxonomy" id="1072105"/>
    <lineage>
        <taxon>Eukaryota</taxon>
        <taxon>Fungi</taxon>
        <taxon>Dikarya</taxon>
        <taxon>Ascomycota</taxon>
        <taxon>Saccharomycotina</taxon>
        <taxon>Saccharomycetes</taxon>
        <taxon>Saccharomycetales</taxon>
        <taxon>Saccharomycetaceae</taxon>
        <taxon>Lachancea</taxon>
    </lineage>
</organism>
<evidence type="ECO:0000256" key="10">
    <source>
        <dbReference type="ARBA" id="ARBA00023306"/>
    </source>
</evidence>
<feature type="compositionally biased region" description="Polar residues" evidence="13">
    <location>
        <begin position="53"/>
        <end position="63"/>
    </location>
</feature>
<feature type="coiled-coil region" evidence="12">
    <location>
        <begin position="386"/>
        <end position="462"/>
    </location>
</feature>
<evidence type="ECO:0000256" key="13">
    <source>
        <dbReference type="SAM" id="MobiDB-lite"/>
    </source>
</evidence>
<dbReference type="STRING" id="1266660.A0A1G4JIQ8"/>
<dbReference type="InterPro" id="IPR010935">
    <property type="entry name" value="SMC_hinge"/>
</dbReference>
<dbReference type="SMART" id="SM00968">
    <property type="entry name" value="SMC_hinge"/>
    <property type="match status" value="1"/>
</dbReference>
<feature type="region of interest" description="Disordered" evidence="13">
    <location>
        <begin position="1"/>
        <end position="96"/>
    </location>
</feature>
<dbReference type="PANTHER" id="PTHR18937">
    <property type="entry name" value="STRUCTURAL MAINTENANCE OF CHROMOSOMES SMC FAMILY MEMBER"/>
    <property type="match status" value="1"/>
</dbReference>
<gene>
    <name evidence="15" type="ORF">LADA_0F03422G</name>
</gene>
<keyword evidence="5" id="KW-0498">Mitosis</keyword>
<dbReference type="FunFam" id="3.40.50.300:FF:000585">
    <property type="entry name" value="Structural maintenance of chromosomes 4"/>
    <property type="match status" value="1"/>
</dbReference>
<dbReference type="InterPro" id="IPR027417">
    <property type="entry name" value="P-loop_NTPase"/>
</dbReference>
<keyword evidence="16" id="KW-1185">Reference proteome</keyword>
<evidence type="ECO:0000256" key="4">
    <source>
        <dbReference type="ARBA" id="ARBA00022741"/>
    </source>
</evidence>